<feature type="disulfide bond" evidence="15">
    <location>
        <begin position="50"/>
        <end position="83"/>
    </location>
</feature>
<evidence type="ECO:0000259" key="17">
    <source>
        <dbReference type="PROSITE" id="PS52012"/>
    </source>
</evidence>
<evidence type="ECO:0000256" key="9">
    <source>
        <dbReference type="ARBA" id="ARBA00022729"/>
    </source>
</evidence>
<keyword evidence="7" id="KW-0336">GPI-anchor</keyword>
<evidence type="ECO:0000256" key="3">
    <source>
        <dbReference type="ARBA" id="ARBA00010031"/>
    </source>
</evidence>
<feature type="disulfide bond" evidence="15">
    <location>
        <begin position="41"/>
        <end position="48"/>
    </location>
</feature>
<dbReference type="PANTHER" id="PTHR37928:SF2">
    <property type="entry name" value="GPI ANCHORED CFEM DOMAIN PROTEIN (AFU_ORTHOLOGUE AFUA_6G10580)"/>
    <property type="match status" value="1"/>
</dbReference>
<evidence type="ECO:0000256" key="8">
    <source>
        <dbReference type="ARBA" id="ARBA00022723"/>
    </source>
</evidence>
<evidence type="ECO:0000256" key="7">
    <source>
        <dbReference type="ARBA" id="ARBA00022622"/>
    </source>
</evidence>
<keyword evidence="11" id="KW-0472">Membrane</keyword>
<evidence type="ECO:0000313" key="19">
    <source>
        <dbReference type="Proteomes" id="UP001590951"/>
    </source>
</evidence>
<sequence>MQYSAAAFALMAVPFVAAQSLADIPTCALAAAQAGLDAVVCGNTDYACICKDTAFLTTIQQQIDTACSASDRAKTIAFAKQLCATAGTTLALPSSGSGAAAPVASSPAESAASAPAASVATLAYPSTTGSVSTGSMPPYPVDNGSMGGNTTNTTAMAFTGEASVAGMFGWGPVAVAAMGMLGMFML</sequence>
<comment type="caution">
    <text evidence="18">The sequence shown here is derived from an EMBL/GenBank/DDBJ whole genome shotgun (WGS) entry which is preliminary data.</text>
</comment>
<evidence type="ECO:0000256" key="6">
    <source>
        <dbReference type="ARBA" id="ARBA00022617"/>
    </source>
</evidence>
<evidence type="ECO:0000256" key="2">
    <source>
        <dbReference type="ARBA" id="ARBA00004613"/>
    </source>
</evidence>
<evidence type="ECO:0000256" key="16">
    <source>
        <dbReference type="SAM" id="SignalP"/>
    </source>
</evidence>
<comment type="similarity">
    <text evidence="3">Belongs to the RBT5 family.</text>
</comment>
<dbReference type="Proteomes" id="UP001590951">
    <property type="component" value="Unassembled WGS sequence"/>
</dbReference>
<name>A0ABR4B760_9LECA</name>
<evidence type="ECO:0000313" key="18">
    <source>
        <dbReference type="EMBL" id="KAL2053679.1"/>
    </source>
</evidence>
<keyword evidence="10 15" id="KW-0408">Iron</keyword>
<dbReference type="InterPro" id="IPR008427">
    <property type="entry name" value="Extracellular_membr_CFEM_dom"/>
</dbReference>
<evidence type="ECO:0000256" key="11">
    <source>
        <dbReference type="ARBA" id="ARBA00023136"/>
    </source>
</evidence>
<keyword evidence="19" id="KW-1185">Reference proteome</keyword>
<evidence type="ECO:0000256" key="5">
    <source>
        <dbReference type="ARBA" id="ARBA00022525"/>
    </source>
</evidence>
<evidence type="ECO:0000256" key="14">
    <source>
        <dbReference type="ARBA" id="ARBA00023288"/>
    </source>
</evidence>
<evidence type="ECO:0000256" key="13">
    <source>
        <dbReference type="ARBA" id="ARBA00023180"/>
    </source>
</evidence>
<feature type="disulfide bond" evidence="15">
    <location>
        <begin position="27"/>
        <end position="67"/>
    </location>
</feature>
<dbReference type="PANTHER" id="PTHR37928">
    <property type="entry name" value="CFEM DOMAIN PROTEIN (AFU_ORTHOLOGUE AFUA_6G14090)"/>
    <property type="match status" value="1"/>
</dbReference>
<keyword evidence="4" id="KW-1003">Cell membrane</keyword>
<evidence type="ECO:0000256" key="1">
    <source>
        <dbReference type="ARBA" id="ARBA00004609"/>
    </source>
</evidence>
<dbReference type="InterPro" id="IPR051735">
    <property type="entry name" value="CFEM_domain"/>
</dbReference>
<reference evidence="18 19" key="1">
    <citation type="submission" date="2024-09" db="EMBL/GenBank/DDBJ databases">
        <title>Rethinking Asexuality: The Enigmatic Case of Functional Sexual Genes in Lepraria (Stereocaulaceae).</title>
        <authorList>
            <person name="Doellman M."/>
            <person name="Sun Y."/>
            <person name="Barcenas-Pena A."/>
            <person name="Lumbsch H.T."/>
            <person name="Grewe F."/>
        </authorList>
    </citation>
    <scope>NUCLEOTIDE SEQUENCE [LARGE SCALE GENOMIC DNA]</scope>
    <source>
        <strain evidence="18 19">Grewe 0041</strain>
    </source>
</reference>
<protein>
    <recommendedName>
        <fullName evidence="17">CFEM domain-containing protein</fullName>
    </recommendedName>
</protein>
<proteinExistence type="inferred from homology"/>
<keyword evidence="14" id="KW-0449">Lipoprotein</keyword>
<evidence type="ECO:0000256" key="15">
    <source>
        <dbReference type="PROSITE-ProRule" id="PRU01356"/>
    </source>
</evidence>
<gene>
    <name evidence="18" type="ORF">ABVK25_005983</name>
</gene>
<evidence type="ECO:0000256" key="10">
    <source>
        <dbReference type="ARBA" id="ARBA00023004"/>
    </source>
</evidence>
<evidence type="ECO:0000256" key="12">
    <source>
        <dbReference type="ARBA" id="ARBA00023157"/>
    </source>
</evidence>
<feature type="chain" id="PRO_5047483496" description="CFEM domain-containing protein" evidence="16">
    <location>
        <begin position="19"/>
        <end position="186"/>
    </location>
</feature>
<keyword evidence="12 15" id="KW-1015">Disulfide bond</keyword>
<feature type="binding site" description="axial binding residue" evidence="15">
    <location>
        <position position="45"/>
    </location>
    <ligand>
        <name>heme</name>
        <dbReference type="ChEBI" id="CHEBI:30413"/>
    </ligand>
    <ligandPart>
        <name>Fe</name>
        <dbReference type="ChEBI" id="CHEBI:18248"/>
    </ligandPart>
</feature>
<keyword evidence="13" id="KW-0325">Glycoprotein</keyword>
<dbReference type="Pfam" id="PF05730">
    <property type="entry name" value="CFEM"/>
    <property type="match status" value="1"/>
</dbReference>
<accession>A0ABR4B760</accession>
<dbReference type="PROSITE" id="PS52012">
    <property type="entry name" value="CFEM"/>
    <property type="match status" value="1"/>
</dbReference>
<keyword evidence="8 15" id="KW-0479">Metal-binding</keyword>
<keyword evidence="6 15" id="KW-0349">Heme</keyword>
<comment type="caution">
    <text evidence="15">Lacks conserved residue(s) required for the propagation of feature annotation.</text>
</comment>
<evidence type="ECO:0000256" key="4">
    <source>
        <dbReference type="ARBA" id="ARBA00022475"/>
    </source>
</evidence>
<feature type="domain" description="CFEM" evidence="17">
    <location>
        <begin position="1"/>
        <end position="112"/>
    </location>
</feature>
<dbReference type="EMBL" id="JBHFEH010000019">
    <property type="protein sequence ID" value="KAL2053679.1"/>
    <property type="molecule type" value="Genomic_DNA"/>
</dbReference>
<keyword evidence="9 16" id="KW-0732">Signal</keyword>
<keyword evidence="5" id="KW-0964">Secreted</keyword>
<feature type="signal peptide" evidence="16">
    <location>
        <begin position="1"/>
        <end position="18"/>
    </location>
</feature>
<comment type="subcellular location">
    <subcellularLocation>
        <location evidence="1">Cell membrane</location>
        <topology evidence="1">Lipid-anchor</topology>
        <topology evidence="1">GPI-anchor</topology>
    </subcellularLocation>
    <subcellularLocation>
        <location evidence="2">Secreted</location>
    </subcellularLocation>
</comment>
<organism evidence="18 19">
    <name type="scientific">Lepraria finkii</name>
    <dbReference type="NCBI Taxonomy" id="1340010"/>
    <lineage>
        <taxon>Eukaryota</taxon>
        <taxon>Fungi</taxon>
        <taxon>Dikarya</taxon>
        <taxon>Ascomycota</taxon>
        <taxon>Pezizomycotina</taxon>
        <taxon>Lecanoromycetes</taxon>
        <taxon>OSLEUM clade</taxon>
        <taxon>Lecanoromycetidae</taxon>
        <taxon>Lecanorales</taxon>
        <taxon>Lecanorineae</taxon>
        <taxon>Stereocaulaceae</taxon>
        <taxon>Lepraria</taxon>
    </lineage>
</organism>